<proteinExistence type="predicted"/>
<accession>A0A164G3S4</accession>
<dbReference type="AlphaFoldDB" id="A0A164G3S4"/>
<dbReference type="EMBL" id="LRGB01016856">
    <property type="protein sequence ID" value="KZR98492.1"/>
    <property type="molecule type" value="Genomic_DNA"/>
</dbReference>
<name>A0A164G3S4_9CRUS</name>
<reference evidence="1 2" key="1">
    <citation type="submission" date="2016-03" db="EMBL/GenBank/DDBJ databases">
        <title>EvidentialGene: Evidence-directed Construction of Genes on Genomes.</title>
        <authorList>
            <person name="Gilbert D.G."/>
            <person name="Choi J.-H."/>
            <person name="Mockaitis K."/>
            <person name="Colbourne J."/>
            <person name="Pfrender M."/>
        </authorList>
    </citation>
    <scope>NUCLEOTIDE SEQUENCE [LARGE SCALE GENOMIC DNA]</scope>
    <source>
        <strain evidence="1 2">Xinb3</strain>
        <tissue evidence="1">Complete organism</tissue>
    </source>
</reference>
<evidence type="ECO:0000313" key="1">
    <source>
        <dbReference type="EMBL" id="KZR98492.1"/>
    </source>
</evidence>
<keyword evidence="2" id="KW-1185">Reference proteome</keyword>
<dbReference type="Proteomes" id="UP000076858">
    <property type="component" value="Unassembled WGS sequence"/>
</dbReference>
<organism evidence="1 2">
    <name type="scientific">Daphnia magna</name>
    <dbReference type="NCBI Taxonomy" id="35525"/>
    <lineage>
        <taxon>Eukaryota</taxon>
        <taxon>Metazoa</taxon>
        <taxon>Ecdysozoa</taxon>
        <taxon>Arthropoda</taxon>
        <taxon>Crustacea</taxon>
        <taxon>Branchiopoda</taxon>
        <taxon>Diplostraca</taxon>
        <taxon>Cladocera</taxon>
        <taxon>Anomopoda</taxon>
        <taxon>Daphniidae</taxon>
        <taxon>Daphnia</taxon>
    </lineage>
</organism>
<evidence type="ECO:0000313" key="2">
    <source>
        <dbReference type="Proteomes" id="UP000076858"/>
    </source>
</evidence>
<gene>
    <name evidence="1" type="ORF">APZ42_006069</name>
</gene>
<sequence>MKQLFINKSISSMQTCGDRFLIEIDLIVRSLFADRGRAIDPRPRSISRSKGFDQF</sequence>
<protein>
    <submittedName>
        <fullName evidence="1">Uncharacterized protein</fullName>
    </submittedName>
</protein>
<comment type="caution">
    <text evidence="1">The sequence shown here is derived from an EMBL/GenBank/DDBJ whole genome shotgun (WGS) entry which is preliminary data.</text>
</comment>